<evidence type="ECO:0000256" key="1">
    <source>
        <dbReference type="PROSITE-ProRule" id="PRU00175"/>
    </source>
</evidence>
<dbReference type="PROSITE" id="PS50089">
    <property type="entry name" value="ZF_RING_2"/>
    <property type="match status" value="1"/>
</dbReference>
<dbReference type="SUPFAM" id="SSF53448">
    <property type="entry name" value="Nucleotide-diphospho-sugar transferases"/>
    <property type="match status" value="1"/>
</dbReference>
<dbReference type="PANTHER" id="PTHR11183">
    <property type="entry name" value="GLYCOGENIN SUBFAMILY MEMBER"/>
    <property type="match status" value="1"/>
</dbReference>
<gene>
    <name evidence="4" type="ORF">KAF25_000406</name>
</gene>
<dbReference type="InterPro" id="IPR029044">
    <property type="entry name" value="Nucleotide-diphossugar_trans"/>
</dbReference>
<reference evidence="4" key="1">
    <citation type="submission" date="2021-04" db="EMBL/GenBank/DDBJ databases">
        <title>Draft genome of Fusarium avenaceum strain F156N33, isolated from an atmospheric sample in Virginia.</title>
        <authorList>
            <person name="Yang S."/>
            <person name="Vinatzer B.A."/>
            <person name="Coleman J."/>
        </authorList>
    </citation>
    <scope>NUCLEOTIDE SEQUENCE</scope>
    <source>
        <strain evidence="4">F156N33</strain>
    </source>
</reference>
<feature type="signal peptide" evidence="2">
    <location>
        <begin position="1"/>
        <end position="26"/>
    </location>
</feature>
<sequence length="492" mass="56941">MMATKRHRLALIAALAILSVLYLFQGQEFTSQSKPLWPFHTNSDADWSRFAYTQYVTNSEYLCNSLMFFESLHRFSSRPDRVMMVPSGMLEPEMVNSSDAYLINKARDEYNVKIVPITIQTSWMVEPTWADSYTKLLAFNQTQYDRVLSIDSDSILLQSMDELFFLPPAPVAMPRAYWISPAKVLSSQVMLIQPSETEFTRIMERVQTAVYGVYDMEIVNQLYNDSALIFPHRRYDLLSGEFRNDNHAHYLGSDVETWDAAAAYSEAKLIHFSDWPLPKPWKYMPDEKLLEAQPNCTRTEGEVEDCTERIIWNRLYTDFRTKRKVAPPTPALNYASECFSPNIRKHVLGHASPNDPPIKAICPVCWDQVSIAGLPCPPDEGKQCNIAPCGHILCYECWPKKELDEDMNRTNQRQCPVCRLIIECETCGRSCIKEKAPEYSCDVEDVRNVPFTVTETDLPYSPTCFECMWPRLQTDDGWWFKKRGRRHRNAEE</sequence>
<name>A0A9P7KRF4_9HYPO</name>
<keyword evidence="1" id="KW-0863">Zinc-finger</keyword>
<evidence type="ECO:0000313" key="4">
    <source>
        <dbReference type="EMBL" id="KAG5659204.1"/>
    </source>
</evidence>
<dbReference type="InterPro" id="IPR001841">
    <property type="entry name" value="Znf_RING"/>
</dbReference>
<keyword evidence="2" id="KW-0732">Signal</keyword>
<feature type="chain" id="PRO_5040394289" description="RING-type domain-containing protein" evidence="2">
    <location>
        <begin position="27"/>
        <end position="492"/>
    </location>
</feature>
<keyword evidence="1" id="KW-0479">Metal-binding</keyword>
<keyword evidence="5" id="KW-1185">Reference proteome</keyword>
<evidence type="ECO:0000259" key="3">
    <source>
        <dbReference type="PROSITE" id="PS50089"/>
    </source>
</evidence>
<dbReference type="EMBL" id="JAGPUO010000012">
    <property type="protein sequence ID" value="KAG5659204.1"/>
    <property type="molecule type" value="Genomic_DNA"/>
</dbReference>
<comment type="caution">
    <text evidence="4">The sequence shown here is derived from an EMBL/GenBank/DDBJ whole genome shotgun (WGS) entry which is preliminary data.</text>
</comment>
<proteinExistence type="predicted"/>
<protein>
    <recommendedName>
        <fullName evidence="3">RING-type domain-containing protein</fullName>
    </recommendedName>
</protein>
<organism evidence="4 5">
    <name type="scientific">Fusarium avenaceum</name>
    <dbReference type="NCBI Taxonomy" id="40199"/>
    <lineage>
        <taxon>Eukaryota</taxon>
        <taxon>Fungi</taxon>
        <taxon>Dikarya</taxon>
        <taxon>Ascomycota</taxon>
        <taxon>Pezizomycotina</taxon>
        <taxon>Sordariomycetes</taxon>
        <taxon>Hypocreomycetidae</taxon>
        <taxon>Hypocreales</taxon>
        <taxon>Nectriaceae</taxon>
        <taxon>Fusarium</taxon>
        <taxon>Fusarium tricinctum species complex</taxon>
    </lineage>
</organism>
<dbReference type="GO" id="GO:0008270">
    <property type="term" value="F:zinc ion binding"/>
    <property type="evidence" value="ECO:0007669"/>
    <property type="project" value="UniProtKB-KW"/>
</dbReference>
<dbReference type="Proteomes" id="UP000782241">
    <property type="component" value="Unassembled WGS sequence"/>
</dbReference>
<evidence type="ECO:0000256" key="2">
    <source>
        <dbReference type="SAM" id="SignalP"/>
    </source>
</evidence>
<keyword evidence="1" id="KW-0862">Zinc</keyword>
<dbReference type="Gene3D" id="3.90.550.10">
    <property type="entry name" value="Spore Coat Polysaccharide Biosynthesis Protein SpsA, Chain A"/>
    <property type="match status" value="1"/>
</dbReference>
<dbReference type="InterPro" id="IPR050587">
    <property type="entry name" value="GNT1/Glycosyltrans_8"/>
</dbReference>
<evidence type="ECO:0000313" key="5">
    <source>
        <dbReference type="Proteomes" id="UP000782241"/>
    </source>
</evidence>
<accession>A0A9P7KRF4</accession>
<dbReference type="AlphaFoldDB" id="A0A9P7KRF4"/>
<dbReference type="SUPFAM" id="SSF57850">
    <property type="entry name" value="RING/U-box"/>
    <property type="match status" value="1"/>
</dbReference>
<feature type="domain" description="RING-type" evidence="3">
    <location>
        <begin position="362"/>
        <end position="419"/>
    </location>
</feature>